<keyword evidence="7" id="KW-0963">Cytoplasm</keyword>
<dbReference type="RefSeq" id="WP_013579673.1">
    <property type="nucleotide sequence ID" value="NC_015064.1"/>
</dbReference>
<evidence type="ECO:0000256" key="5">
    <source>
        <dbReference type="ARBA" id="ARBA00022840"/>
    </source>
</evidence>
<keyword evidence="6 7" id="KW-0057">Aromatic amino acid biosynthesis</keyword>
<dbReference type="CDD" id="cd00464">
    <property type="entry name" value="SK"/>
    <property type="match status" value="1"/>
</dbReference>
<dbReference type="GO" id="GO:0000287">
    <property type="term" value="F:magnesium ion binding"/>
    <property type="evidence" value="ECO:0007669"/>
    <property type="project" value="UniProtKB-UniRule"/>
</dbReference>
<dbReference type="GO" id="GO:0009423">
    <property type="term" value="P:chorismate biosynthetic process"/>
    <property type="evidence" value="ECO:0007669"/>
    <property type="project" value="UniProtKB-UniRule"/>
</dbReference>
<dbReference type="PANTHER" id="PTHR21087:SF16">
    <property type="entry name" value="SHIKIMATE KINASE 1, CHLOROPLASTIC"/>
    <property type="match status" value="1"/>
</dbReference>
<dbReference type="InterPro" id="IPR000623">
    <property type="entry name" value="Shikimate_kinase/TSH1"/>
</dbReference>
<dbReference type="AlphaFoldDB" id="E8X586"/>
<keyword evidence="2 7" id="KW-0808">Transferase</keyword>
<comment type="catalytic activity">
    <reaction evidence="7">
        <text>shikimate + ATP = 3-phosphoshikimate + ADP + H(+)</text>
        <dbReference type="Rhea" id="RHEA:13121"/>
        <dbReference type="ChEBI" id="CHEBI:15378"/>
        <dbReference type="ChEBI" id="CHEBI:30616"/>
        <dbReference type="ChEBI" id="CHEBI:36208"/>
        <dbReference type="ChEBI" id="CHEBI:145989"/>
        <dbReference type="ChEBI" id="CHEBI:456216"/>
        <dbReference type="EC" id="2.7.1.71"/>
    </reaction>
</comment>
<dbReference type="GO" id="GO:0008652">
    <property type="term" value="P:amino acid biosynthetic process"/>
    <property type="evidence" value="ECO:0007669"/>
    <property type="project" value="UniProtKB-KW"/>
</dbReference>
<dbReference type="HOGENOM" id="CLU_057607_4_0_0"/>
<evidence type="ECO:0000256" key="6">
    <source>
        <dbReference type="ARBA" id="ARBA00023141"/>
    </source>
</evidence>
<keyword evidence="1 7" id="KW-0028">Amino-acid biosynthesis</keyword>
<dbReference type="GO" id="GO:0005829">
    <property type="term" value="C:cytosol"/>
    <property type="evidence" value="ECO:0007669"/>
    <property type="project" value="TreeGrafter"/>
</dbReference>
<keyword evidence="7" id="KW-0479">Metal-binding</keyword>
<gene>
    <name evidence="7" type="primary">aroK</name>
    <name evidence="8" type="ordered locus">AciX9_1288</name>
</gene>
<dbReference type="GO" id="GO:0004765">
    <property type="term" value="F:shikimate kinase activity"/>
    <property type="evidence" value="ECO:0007669"/>
    <property type="project" value="UniProtKB-UniRule"/>
</dbReference>
<dbReference type="SUPFAM" id="SSF52540">
    <property type="entry name" value="P-loop containing nucleoside triphosphate hydrolases"/>
    <property type="match status" value="1"/>
</dbReference>
<dbReference type="GO" id="GO:0005524">
    <property type="term" value="F:ATP binding"/>
    <property type="evidence" value="ECO:0007669"/>
    <property type="project" value="UniProtKB-UniRule"/>
</dbReference>
<feature type="binding site" evidence="7">
    <location>
        <position position="144"/>
    </location>
    <ligand>
        <name>ATP</name>
        <dbReference type="ChEBI" id="CHEBI:30616"/>
    </ligand>
</feature>
<dbReference type="PaxDb" id="1198114-AciX9_1288"/>
<name>E8X586_GRATM</name>
<dbReference type="OrthoDB" id="9800332at2"/>
<dbReference type="Gene3D" id="3.40.50.300">
    <property type="entry name" value="P-loop containing nucleotide triphosphate hydrolases"/>
    <property type="match status" value="1"/>
</dbReference>
<comment type="subunit">
    <text evidence="7">Monomer.</text>
</comment>
<comment type="similarity">
    <text evidence="7">Belongs to the shikimate kinase family.</text>
</comment>
<dbReference type="Proteomes" id="UP000000343">
    <property type="component" value="Chromosome"/>
</dbReference>
<keyword evidence="7" id="KW-0460">Magnesium</keyword>
<dbReference type="GO" id="GO:0009073">
    <property type="term" value="P:aromatic amino acid family biosynthetic process"/>
    <property type="evidence" value="ECO:0007669"/>
    <property type="project" value="UniProtKB-KW"/>
</dbReference>
<sequence>MTATKPAQTTFTPAAVPATLQRIILTGFMGAGKTSVGRLLAEQLGWAFLDLDEHLETRANATIPELFARDGEARFRRIESSALANALSHTHTVIALGGGAPEQLTNRLLLEQTPNTHIIFLDAPFPVLFDRCMLQSFASPDHIRPLLASPEQAEARFLTRQPIYRRLARLTLSTADLTTQQAVDQLLSSLTTEN</sequence>
<comment type="function">
    <text evidence="7">Catalyzes the specific phosphorylation of the 3-hydroxyl group of shikimic acid using ATP as a cosubstrate.</text>
</comment>
<feature type="binding site" evidence="7">
    <location>
        <position position="160"/>
    </location>
    <ligand>
        <name>substrate</name>
    </ligand>
</feature>
<dbReference type="Pfam" id="PF01202">
    <property type="entry name" value="SKI"/>
    <property type="match status" value="1"/>
</dbReference>
<evidence type="ECO:0000313" key="9">
    <source>
        <dbReference type="Proteomes" id="UP000000343"/>
    </source>
</evidence>
<evidence type="ECO:0000256" key="4">
    <source>
        <dbReference type="ARBA" id="ARBA00022777"/>
    </source>
</evidence>
<dbReference type="KEGG" id="acm:AciX9_1288"/>
<dbReference type="STRING" id="1198114.AciX9_1288"/>
<dbReference type="EC" id="2.7.1.71" evidence="7"/>
<evidence type="ECO:0000256" key="3">
    <source>
        <dbReference type="ARBA" id="ARBA00022741"/>
    </source>
</evidence>
<proteinExistence type="inferred from homology"/>
<feature type="binding site" evidence="7">
    <location>
        <position position="98"/>
    </location>
    <ligand>
        <name>substrate</name>
    </ligand>
</feature>
<feature type="binding site" evidence="7">
    <location>
        <position position="76"/>
    </location>
    <ligand>
        <name>substrate</name>
    </ligand>
</feature>
<comment type="subcellular location">
    <subcellularLocation>
        <location evidence="7">Cytoplasm</location>
    </subcellularLocation>
</comment>
<protein>
    <recommendedName>
        <fullName evidence="7">Shikimate kinase</fullName>
        <shortName evidence="7">SK</shortName>
        <ecNumber evidence="7">2.7.1.71</ecNumber>
    </recommendedName>
</protein>
<reference evidence="9" key="1">
    <citation type="submission" date="2011-01" db="EMBL/GenBank/DDBJ databases">
        <title>Complete sequence of chromosome of Acidobacterium sp. MP5ACTX9.</title>
        <authorList>
            <consortium name="US DOE Joint Genome Institute"/>
            <person name="Lucas S."/>
            <person name="Copeland A."/>
            <person name="Lapidus A."/>
            <person name="Cheng J.-F."/>
            <person name="Goodwin L."/>
            <person name="Pitluck S."/>
            <person name="Teshima H."/>
            <person name="Detter J.C."/>
            <person name="Han C."/>
            <person name="Tapia R."/>
            <person name="Land M."/>
            <person name="Hauser L."/>
            <person name="Kyrpides N."/>
            <person name="Ivanova N."/>
            <person name="Ovchinnikova G."/>
            <person name="Pagani I."/>
            <person name="Rawat S.R."/>
            <person name="Mannisto M."/>
            <person name="Haggblom M.M."/>
            <person name="Woyke T."/>
        </authorList>
    </citation>
    <scope>NUCLEOTIDE SEQUENCE [LARGE SCALE GENOMIC DNA]</scope>
    <source>
        <strain evidence="9">MP5ACTX9</strain>
    </source>
</reference>
<organism evidence="9">
    <name type="scientific">Granulicella tundricola (strain ATCC BAA-1859 / DSM 23138 / MP5ACTX9)</name>
    <dbReference type="NCBI Taxonomy" id="1198114"/>
    <lineage>
        <taxon>Bacteria</taxon>
        <taxon>Pseudomonadati</taxon>
        <taxon>Acidobacteriota</taxon>
        <taxon>Terriglobia</taxon>
        <taxon>Terriglobales</taxon>
        <taxon>Acidobacteriaceae</taxon>
        <taxon>Granulicella</taxon>
    </lineage>
</organism>
<keyword evidence="9" id="KW-1185">Reference proteome</keyword>
<dbReference type="InterPro" id="IPR031322">
    <property type="entry name" value="Shikimate/glucono_kinase"/>
</dbReference>
<dbReference type="HAMAP" id="MF_00109">
    <property type="entry name" value="Shikimate_kinase"/>
    <property type="match status" value="1"/>
</dbReference>
<accession>E8X586</accession>
<dbReference type="PRINTS" id="PR01100">
    <property type="entry name" value="SHIKIMTKNASE"/>
</dbReference>
<feature type="binding site" evidence="7">
    <location>
        <begin position="30"/>
        <end position="35"/>
    </location>
    <ligand>
        <name>ATP</name>
        <dbReference type="ChEBI" id="CHEBI:30616"/>
    </ligand>
</feature>
<evidence type="ECO:0000256" key="1">
    <source>
        <dbReference type="ARBA" id="ARBA00022605"/>
    </source>
</evidence>
<comment type="cofactor">
    <cofactor evidence="7">
        <name>Mg(2+)</name>
        <dbReference type="ChEBI" id="CHEBI:18420"/>
    </cofactor>
    <text evidence="7">Binds 1 Mg(2+) ion per subunit.</text>
</comment>
<comment type="caution">
    <text evidence="7">Lacks conserved residue(s) required for the propagation of feature annotation.</text>
</comment>
<dbReference type="InterPro" id="IPR027417">
    <property type="entry name" value="P-loop_NTPase"/>
</dbReference>
<dbReference type="UniPathway" id="UPA00053">
    <property type="reaction ID" value="UER00088"/>
</dbReference>
<keyword evidence="4 7" id="KW-0418">Kinase</keyword>
<evidence type="ECO:0000313" key="8">
    <source>
        <dbReference type="EMBL" id="ADW68350.1"/>
    </source>
</evidence>
<comment type="pathway">
    <text evidence="7">Metabolic intermediate biosynthesis; chorismate biosynthesis; chorismate from D-erythrose 4-phosphate and phosphoenolpyruvate: step 5/7.</text>
</comment>
<dbReference type="eggNOG" id="COG0703">
    <property type="taxonomic scope" value="Bacteria"/>
</dbReference>
<evidence type="ECO:0000256" key="2">
    <source>
        <dbReference type="ARBA" id="ARBA00022679"/>
    </source>
</evidence>
<keyword evidence="5 7" id="KW-0067">ATP-binding</keyword>
<dbReference type="PANTHER" id="PTHR21087">
    <property type="entry name" value="SHIKIMATE KINASE"/>
    <property type="match status" value="1"/>
</dbReference>
<feature type="binding site" evidence="7">
    <location>
        <position position="34"/>
    </location>
    <ligand>
        <name>Mg(2+)</name>
        <dbReference type="ChEBI" id="CHEBI:18420"/>
    </ligand>
</feature>
<evidence type="ECO:0000256" key="7">
    <source>
        <dbReference type="HAMAP-Rule" id="MF_00109"/>
    </source>
</evidence>
<dbReference type="EMBL" id="CP002480">
    <property type="protein sequence ID" value="ADW68350.1"/>
    <property type="molecule type" value="Genomic_DNA"/>
</dbReference>
<keyword evidence="3 7" id="KW-0547">Nucleotide-binding</keyword>
<feature type="binding site" evidence="7">
    <location>
        <position position="52"/>
    </location>
    <ligand>
        <name>substrate</name>
    </ligand>
</feature>